<dbReference type="InterPro" id="IPR001130">
    <property type="entry name" value="TatD-like"/>
</dbReference>
<protein>
    <submittedName>
        <fullName evidence="5">TatD family hydrolase</fullName>
    </submittedName>
</protein>
<feature type="binding site" evidence="4">
    <location>
        <position position="9"/>
    </location>
    <ligand>
        <name>a divalent metal cation</name>
        <dbReference type="ChEBI" id="CHEBI:60240"/>
        <label>1</label>
    </ligand>
</feature>
<reference evidence="5" key="1">
    <citation type="submission" date="2023-03" db="EMBL/GenBank/DDBJ databases">
        <title>Lomoglobus Profundus gen. nov., sp. nov., a novel member of the phylum Verrucomicrobia, isolated from deep-marine sediment of South China Sea.</title>
        <authorList>
            <person name="Ahmad T."/>
            <person name="Ishaq S.E."/>
            <person name="Wang F."/>
        </authorList>
    </citation>
    <scope>NUCLEOTIDE SEQUENCE</scope>
    <source>
        <strain evidence="5">LMO-M01</strain>
    </source>
</reference>
<evidence type="ECO:0000256" key="4">
    <source>
        <dbReference type="PIRSR" id="PIRSR005902-1"/>
    </source>
</evidence>
<name>A0AAF0CQX8_9BACT</name>
<feature type="binding site" evidence="4">
    <location>
        <position position="98"/>
    </location>
    <ligand>
        <name>a divalent metal cation</name>
        <dbReference type="ChEBI" id="CHEBI:60240"/>
        <label>1</label>
    </ligand>
</feature>
<evidence type="ECO:0000256" key="2">
    <source>
        <dbReference type="ARBA" id="ARBA00022723"/>
    </source>
</evidence>
<keyword evidence="2 4" id="KW-0479">Metal-binding</keyword>
<dbReference type="SUPFAM" id="SSF51556">
    <property type="entry name" value="Metallo-dependent hydrolases"/>
    <property type="match status" value="1"/>
</dbReference>
<dbReference type="GO" id="GO:0016788">
    <property type="term" value="F:hydrolase activity, acting on ester bonds"/>
    <property type="evidence" value="ECO:0007669"/>
    <property type="project" value="InterPro"/>
</dbReference>
<dbReference type="RefSeq" id="WP_330927684.1">
    <property type="nucleotide sequence ID" value="NZ_CP119075.1"/>
</dbReference>
<dbReference type="PIRSF" id="PIRSF005902">
    <property type="entry name" value="DNase_TatD"/>
    <property type="match status" value="1"/>
</dbReference>
<evidence type="ECO:0000313" key="6">
    <source>
        <dbReference type="Proteomes" id="UP001218638"/>
    </source>
</evidence>
<dbReference type="KEGG" id="slom:PXH66_06000"/>
<organism evidence="5 6">
    <name type="scientific">Synoicihabitans lomoniglobus</name>
    <dbReference type="NCBI Taxonomy" id="2909285"/>
    <lineage>
        <taxon>Bacteria</taxon>
        <taxon>Pseudomonadati</taxon>
        <taxon>Verrucomicrobiota</taxon>
        <taxon>Opitutia</taxon>
        <taxon>Opitutales</taxon>
        <taxon>Opitutaceae</taxon>
        <taxon>Synoicihabitans</taxon>
    </lineage>
</organism>
<dbReference type="AlphaFoldDB" id="A0AAF0CQX8"/>
<dbReference type="InterPro" id="IPR018228">
    <property type="entry name" value="DNase_TatD-rel_CS"/>
</dbReference>
<dbReference type="PROSITE" id="PS01137">
    <property type="entry name" value="TATD_1"/>
    <property type="match status" value="1"/>
</dbReference>
<dbReference type="InterPro" id="IPR015991">
    <property type="entry name" value="TatD/YcfH-like"/>
</dbReference>
<dbReference type="Gene3D" id="3.20.20.140">
    <property type="entry name" value="Metal-dependent hydrolases"/>
    <property type="match status" value="1"/>
</dbReference>
<evidence type="ECO:0000256" key="3">
    <source>
        <dbReference type="ARBA" id="ARBA00022801"/>
    </source>
</evidence>
<proteinExistence type="inferred from homology"/>
<accession>A0AAF0CQX8</accession>
<evidence type="ECO:0000313" key="5">
    <source>
        <dbReference type="EMBL" id="WED66398.1"/>
    </source>
</evidence>
<dbReference type="NCBIfam" id="TIGR00010">
    <property type="entry name" value="YchF/TatD family DNA exonuclease"/>
    <property type="match status" value="1"/>
</dbReference>
<dbReference type="GO" id="GO:0005829">
    <property type="term" value="C:cytosol"/>
    <property type="evidence" value="ECO:0007669"/>
    <property type="project" value="TreeGrafter"/>
</dbReference>
<dbReference type="CDD" id="cd01310">
    <property type="entry name" value="TatD_DNAse"/>
    <property type="match status" value="1"/>
</dbReference>
<dbReference type="GO" id="GO:0004536">
    <property type="term" value="F:DNA nuclease activity"/>
    <property type="evidence" value="ECO:0007669"/>
    <property type="project" value="InterPro"/>
</dbReference>
<dbReference type="PROSITE" id="PS01090">
    <property type="entry name" value="TATD_2"/>
    <property type="match status" value="1"/>
</dbReference>
<feature type="binding site" evidence="4">
    <location>
        <position position="167"/>
    </location>
    <ligand>
        <name>a divalent metal cation</name>
        <dbReference type="ChEBI" id="CHEBI:60240"/>
        <label>2</label>
    </ligand>
</feature>
<feature type="binding site" evidence="4">
    <location>
        <position position="142"/>
    </location>
    <ligand>
        <name>a divalent metal cation</name>
        <dbReference type="ChEBI" id="CHEBI:60240"/>
        <label>2</label>
    </ligand>
</feature>
<dbReference type="EMBL" id="CP119075">
    <property type="protein sequence ID" value="WED66398.1"/>
    <property type="molecule type" value="Genomic_DNA"/>
</dbReference>
<dbReference type="GO" id="GO:0046872">
    <property type="term" value="F:metal ion binding"/>
    <property type="evidence" value="ECO:0007669"/>
    <property type="project" value="UniProtKB-KW"/>
</dbReference>
<evidence type="ECO:0000256" key="1">
    <source>
        <dbReference type="ARBA" id="ARBA00009275"/>
    </source>
</evidence>
<keyword evidence="3 5" id="KW-0378">Hydrolase</keyword>
<dbReference type="PANTHER" id="PTHR46124:SF2">
    <property type="entry name" value="D-AMINOACYL-TRNA DEACYLASE"/>
    <property type="match status" value="1"/>
</dbReference>
<dbReference type="InterPro" id="IPR032466">
    <property type="entry name" value="Metal_Hydrolase"/>
</dbReference>
<keyword evidence="6" id="KW-1185">Reference proteome</keyword>
<dbReference type="Proteomes" id="UP001218638">
    <property type="component" value="Chromosome"/>
</dbReference>
<gene>
    <name evidence="5" type="ORF">PXH66_06000</name>
</gene>
<dbReference type="PANTHER" id="PTHR46124">
    <property type="entry name" value="D-AMINOACYL-TRNA DEACYLASE"/>
    <property type="match status" value="1"/>
</dbReference>
<dbReference type="FunFam" id="3.20.20.140:FF:000005">
    <property type="entry name" value="TatD family hydrolase"/>
    <property type="match status" value="1"/>
</dbReference>
<comment type="similarity">
    <text evidence="1">Belongs to the metallo-dependent hydrolases superfamily. TatD-type hydrolase family.</text>
</comment>
<feature type="binding site" evidence="4">
    <location>
        <position position="217"/>
    </location>
    <ligand>
        <name>a divalent metal cation</name>
        <dbReference type="ChEBI" id="CHEBI:60240"/>
        <label>1</label>
    </ligand>
</feature>
<dbReference type="Pfam" id="PF01026">
    <property type="entry name" value="TatD_DNase"/>
    <property type="match status" value="1"/>
</dbReference>
<sequence>MGLIDSHTHLDSFARRGELAATLTEARAADVDTLITVGTGTDDWTIYRDLAREHPGTIYYTAGLHPCAVDETWEAELAALPAFWAPAAGGPLPVALGECGLDRFHLPKNDATRAETVMAWQKAAFAEQLALAKRWDCPVVVHSRGAFDECVELIDASGVNWAHIVFHCFAEGPAEMTVLRERGGYASFTGIITYKNAESVREAARVQGLERLMIETDAPYLTPVPHRGKPNVPAYVRHTADYVADMFAVDYATLAQVTTANARRFYRLPA</sequence>
<feature type="binding site" evidence="4">
    <location>
        <position position="7"/>
    </location>
    <ligand>
        <name>a divalent metal cation</name>
        <dbReference type="ChEBI" id="CHEBI:60240"/>
        <label>1</label>
    </ligand>
</feature>